<keyword evidence="2" id="KW-0812">Transmembrane</keyword>
<sequence length="1105" mass="118575">MRSPSLLLLLGICARAALSAQHAFFVDSSAHAEDDVGATLADDGRGAVPDIETAAESIISTLSASSQHTTFIRLLQRSKSVPMLAHIGNATVFAPTDQAWKEWAERNKPSSKAFEEEGDDRPDLVHGWLGPEGLDDWFQDEAEVLLARVAVSGNQEEEVRAMDNQNWALRQHLLYHMLNYTLTPKSLLTSEQVNNVTLQTTLLYPLDEEPPLPPTPEPGPPWLPRGGEGLLGGHGQRLRLARVGSEEGGKRGKIGADWKGEGGVGVWDGSGWKAGNESKHDVTGVKWTRNGVVVGIEGVLDPPPSIDVIIRSHPSLSYLAKILPLSSPPAPLPSSFATTPHLTVFAPSNEAFLSAFDDIERGYLEGPYGDEGVGRIVGQNVVLGQDGKGVGWSDMLGKESDFEAASGLHLNVSFPSHNEVLVNDTKAEIIDIFASNGVIHIIPNLILPAEFDLLNSAEKMLLSLNATRFVSLLRTANLSDAYIGKGSAEKGGDSYTILAPTDDVLDTLDKWGGFSAASSNHILAHEMTSPSSIYPIGNTPLKDVSPLAALLQYHILPGKLLPQDLKDGQLLPTEMRTSALGGERQRLRVEVAEKDGNSHSDWETVGEGKVRLGGATVIGKPVKSGNNIIYLISGLLSTPDNVLQTAVSDLQLSTFVAALYAADLAKTTKHYPATTYLIPHNDAFNHLGLTMKWLLLPDGKDDLRKVIKYHAVDGLVYSQDVNVGRQVYKTVEGGDIVIERGKGKHGALTVGSPNKWPGHDSSASLPSNGELFPANISTPDALTDTGVIHTIDQVVMPADVGITIAKLVKGSKQSTMADLMNHAGLGWLLEGREPSGEEVTRVALEGWVRAADEGDEGGSEGEGESEDLAYPAYTVLVPTDKAFGKLNLTYYTNNPPALLDLLKLHIIPSQTQLSSSSSSSPLPPPPETIPQEGQPLSLTDDTVYGTLLSSRSKFADLAFRNAGDGSWIVGIQNARNGAGGDSARVGASGRASVTWRNRSAASKGHKNKHNEDGDDEGGDGDDEEWKKLWRGGMTLGGGVLIIDSVLVPYEISWFSRWGFLTVTLSGIGILLLATAGSIGYWFWTREKEGYEPILVEEEGEGEEQV</sequence>
<name>A0A5D3AYM1_9TREE</name>
<keyword evidence="2" id="KW-1133">Transmembrane helix</keyword>
<feature type="domain" description="FAS1" evidence="4">
    <location>
        <begin position="453"/>
        <end position="636"/>
    </location>
</feature>
<feature type="domain" description="FAS1" evidence="4">
    <location>
        <begin position="639"/>
        <end position="795"/>
    </location>
</feature>
<dbReference type="Pfam" id="PF02469">
    <property type="entry name" value="Fasciclin"/>
    <property type="match status" value="5"/>
</dbReference>
<feature type="transmembrane region" description="Helical" evidence="2">
    <location>
        <begin position="1059"/>
        <end position="1083"/>
    </location>
</feature>
<feature type="domain" description="FAS1" evidence="4">
    <location>
        <begin position="303"/>
        <end position="446"/>
    </location>
</feature>
<feature type="region of interest" description="Disordered" evidence="1">
    <location>
        <begin position="995"/>
        <end position="1020"/>
    </location>
</feature>
<reference evidence="5 6" key="1">
    <citation type="submission" date="2017-05" db="EMBL/GenBank/DDBJ databases">
        <title>The Genome Sequence of Tsuchiyaea wingfieldii DSM 27421.</title>
        <authorList>
            <person name="Cuomo C."/>
            <person name="Passer A."/>
            <person name="Billmyre B."/>
            <person name="Heitman J."/>
        </authorList>
    </citation>
    <scope>NUCLEOTIDE SEQUENCE [LARGE SCALE GENOMIC DNA]</scope>
    <source>
        <strain evidence="5 6">DSM 27421</strain>
    </source>
</reference>
<dbReference type="PROSITE" id="PS50213">
    <property type="entry name" value="FAS1"/>
    <property type="match status" value="4"/>
</dbReference>
<accession>A0A5D3AYM1</accession>
<dbReference type="AlphaFoldDB" id="A0A5D3AYM1"/>
<evidence type="ECO:0000259" key="4">
    <source>
        <dbReference type="PROSITE" id="PS50213"/>
    </source>
</evidence>
<evidence type="ECO:0000313" key="6">
    <source>
        <dbReference type="Proteomes" id="UP000322245"/>
    </source>
</evidence>
<dbReference type="PANTHER" id="PTHR10900">
    <property type="entry name" value="PERIOSTIN-RELATED"/>
    <property type="match status" value="1"/>
</dbReference>
<evidence type="ECO:0000256" key="1">
    <source>
        <dbReference type="SAM" id="MobiDB-lite"/>
    </source>
</evidence>
<evidence type="ECO:0000256" key="2">
    <source>
        <dbReference type="SAM" id="Phobius"/>
    </source>
</evidence>
<keyword evidence="3" id="KW-0732">Signal</keyword>
<keyword evidence="2" id="KW-0472">Membrane</keyword>
<gene>
    <name evidence="5" type="ORF">B9479_004134</name>
</gene>
<feature type="chain" id="PRO_5022753966" description="FAS1 domain-containing protein" evidence="3">
    <location>
        <begin position="20"/>
        <end position="1105"/>
    </location>
</feature>
<dbReference type="Proteomes" id="UP000322245">
    <property type="component" value="Unassembled WGS sequence"/>
</dbReference>
<feature type="domain" description="FAS1" evidence="4">
    <location>
        <begin position="55"/>
        <end position="300"/>
    </location>
</feature>
<evidence type="ECO:0000256" key="3">
    <source>
        <dbReference type="SAM" id="SignalP"/>
    </source>
</evidence>
<keyword evidence="6" id="KW-1185">Reference proteome</keyword>
<dbReference type="InterPro" id="IPR000782">
    <property type="entry name" value="FAS1_domain"/>
</dbReference>
<dbReference type="SMART" id="SM00554">
    <property type="entry name" value="FAS1"/>
    <property type="match status" value="5"/>
</dbReference>
<dbReference type="EMBL" id="NIDF01000044">
    <property type="protein sequence ID" value="TYJ55200.1"/>
    <property type="molecule type" value="Genomic_DNA"/>
</dbReference>
<comment type="caution">
    <text evidence="5">The sequence shown here is derived from an EMBL/GenBank/DDBJ whole genome shotgun (WGS) entry which is preliminary data.</text>
</comment>
<dbReference type="InterPro" id="IPR050904">
    <property type="entry name" value="Adhesion/Biosynth-related"/>
</dbReference>
<organism evidence="5 6">
    <name type="scientific">Cryptococcus floricola</name>
    <dbReference type="NCBI Taxonomy" id="2591691"/>
    <lineage>
        <taxon>Eukaryota</taxon>
        <taxon>Fungi</taxon>
        <taxon>Dikarya</taxon>
        <taxon>Basidiomycota</taxon>
        <taxon>Agaricomycotina</taxon>
        <taxon>Tremellomycetes</taxon>
        <taxon>Tremellales</taxon>
        <taxon>Cryptococcaceae</taxon>
        <taxon>Cryptococcus</taxon>
    </lineage>
</organism>
<dbReference type="InterPro" id="IPR036378">
    <property type="entry name" value="FAS1_dom_sf"/>
</dbReference>
<dbReference type="PANTHER" id="PTHR10900:SF77">
    <property type="entry name" value="FI19380P1"/>
    <property type="match status" value="1"/>
</dbReference>
<feature type="signal peptide" evidence="3">
    <location>
        <begin position="1"/>
        <end position="19"/>
    </location>
</feature>
<proteinExistence type="predicted"/>
<evidence type="ECO:0000313" key="5">
    <source>
        <dbReference type="EMBL" id="TYJ55200.1"/>
    </source>
</evidence>
<feature type="region of interest" description="Disordered" evidence="1">
    <location>
        <begin position="912"/>
        <end position="938"/>
    </location>
</feature>
<dbReference type="SUPFAM" id="SSF82153">
    <property type="entry name" value="FAS1 domain"/>
    <property type="match status" value="5"/>
</dbReference>
<dbReference type="Gene3D" id="2.30.180.10">
    <property type="entry name" value="FAS1 domain"/>
    <property type="match status" value="5"/>
</dbReference>
<protein>
    <recommendedName>
        <fullName evidence="4">FAS1 domain-containing protein</fullName>
    </recommendedName>
</protein>